<dbReference type="Pfam" id="PF14309">
    <property type="entry name" value="DUF4378"/>
    <property type="match status" value="1"/>
</dbReference>
<evidence type="ECO:0000256" key="1">
    <source>
        <dbReference type="SAM" id="MobiDB-lite"/>
    </source>
</evidence>
<sequence length="1103" mass="122634">MDVEKPTSKGHGFFSLFDWGKKSKKRLVSGSGSNSPVSRFSEDSKDFDGATPNSRPNLFLEDASSLKESSEHSCSSSVIDEEALARRGPTVVARLMGLDSMPAASSSGSYTMPLTVQQSLHNNNIHDELIGRSYVGSPLKMPSSPLKMPGSPLKMPGSPHKMPGSPIDRFRMEALPLRFAKRTQSVAQHKSPPVKNPSHISNRNAADIMEAAYRIMRPGVEDISSYRIRDVGYANDVRVYSQREIAIVQQRLPRMNEALKKRDGLTSYRLPGGKPLGGSLKRSGNTFTSGVSQSNGGAPVGAKAKASIRLSPDSRATNVQGREGINKVSRKIATQRDPERSMVERNGINQSKNNNQVGMTSSSNVLVQNNRKQNAMVKHKVNPKPPTPNQQSSNGRSINGTMKKVGTTSTLSENNTQSNRNLESRPAGHANRRQNSSAKTIPKPRRLPDGRTLTEKIHPSDKDSADRSQRRVRHNIVIDEQSPFSTNKKKISTDIVSFTFTSPVDKPLSGYRLPTHLVEKQFTKNGSSVPNSSETSNAKFDSIDGDYLGLLLEQKLRELTSGLRSPYCKPTKGVRIYAPSSVLEDSQSVCETSSIASTDYDRESVQSYKDGNASFTQVDLASKSGQSSHSVKYDNDAMDQMEIERLHLSPHSTWDASISTETCSSTESWRSANGTKIFSSTEGATKSDSAHFSKFLEVDAFSEYSDTASSITVTTTDIPPSESSSSCRMDYRQEIDFIREILNASPVNGHICSCLERFVNSDILDPQLLEDLNGDIRLAVGVAEGKAIRMSRRLLFDCVNEILSVKCAYYFNAGYGSWFLGMAVLKKLTAEEMYAEMTDLKVDEEWMVDELVYKEMSSPLGSWIDFKMESYEAGIDITTELLGSLIDEMVADLLLLDGGQSNMSSNPVGVDNTFRRKFDKEEYLERARQREREEKEDARKGKDKGPPVQRQPLKHRDYEVDLESRLGKTQVVTPIAPLSQQAGYYCSVCECVVKDSANYLDHINGKKHQRALGMSMRVERASLEQVQKRFESLKKRKDPASFSEQDLDERIMKQQQEEEERKRQRKEKKKEKKKELAAQNEPEDIDPDVAAMMGFGGFGSSKK</sequence>
<dbReference type="InterPro" id="IPR003604">
    <property type="entry name" value="Matrin/U1-like-C_Znf_C2H2"/>
</dbReference>
<feature type="compositionally biased region" description="Basic and acidic residues" evidence="1">
    <location>
        <begin position="446"/>
        <end position="469"/>
    </location>
</feature>
<dbReference type="Pfam" id="PF12874">
    <property type="entry name" value="zf-met"/>
    <property type="match status" value="1"/>
</dbReference>
<dbReference type="SMART" id="SM00451">
    <property type="entry name" value="ZnF_U1"/>
    <property type="match status" value="1"/>
</dbReference>
<accession>A0A0D9W105</accession>
<feature type="compositionally biased region" description="Low complexity" evidence="1">
    <location>
        <begin position="269"/>
        <end position="284"/>
    </location>
</feature>
<dbReference type="PANTHER" id="PTHR21726">
    <property type="entry name" value="PHOSPHATIDYLINOSITOL N-ACETYLGLUCOSAMINYLTRANSFERASE SUBUNIT P DOWN SYNDROME CRITICAL REGION PROTEIN 5 -RELATED"/>
    <property type="match status" value="1"/>
</dbReference>
<evidence type="ECO:0000259" key="2">
    <source>
        <dbReference type="SMART" id="SM00451"/>
    </source>
</evidence>
<dbReference type="STRING" id="77586.A0A0D9W105"/>
<feature type="compositionally biased region" description="Polar residues" evidence="1">
    <location>
        <begin position="347"/>
        <end position="361"/>
    </location>
</feature>
<protein>
    <recommendedName>
        <fullName evidence="2">U1-type domain-containing protein</fullName>
    </recommendedName>
</protein>
<dbReference type="Gramene" id="LPERR03G33940.1">
    <property type="protein sequence ID" value="LPERR03G33940.1"/>
    <property type="gene ID" value="LPERR03G33940"/>
</dbReference>
<feature type="domain" description="U1-type" evidence="2">
    <location>
        <begin position="981"/>
        <end position="1015"/>
    </location>
</feature>
<feature type="compositionally biased region" description="Polar residues" evidence="1">
    <location>
        <begin position="389"/>
        <end position="421"/>
    </location>
</feature>
<dbReference type="InterPro" id="IPR025486">
    <property type="entry name" value="DUF4378"/>
</dbReference>
<dbReference type="GO" id="GO:0008270">
    <property type="term" value="F:zinc ion binding"/>
    <property type="evidence" value="ECO:0007669"/>
    <property type="project" value="InterPro"/>
</dbReference>
<feature type="compositionally biased region" description="Basic and acidic residues" evidence="1">
    <location>
        <begin position="927"/>
        <end position="945"/>
    </location>
</feature>
<dbReference type="InterPro" id="IPR036236">
    <property type="entry name" value="Znf_C2H2_sf"/>
</dbReference>
<evidence type="ECO:0000313" key="3">
    <source>
        <dbReference type="EnsemblPlants" id="LPERR03G33940.1"/>
    </source>
</evidence>
<dbReference type="Pfam" id="PF14383">
    <property type="entry name" value="VARLMGL"/>
    <property type="match status" value="1"/>
</dbReference>
<organism evidence="3 4">
    <name type="scientific">Leersia perrieri</name>
    <dbReference type="NCBI Taxonomy" id="77586"/>
    <lineage>
        <taxon>Eukaryota</taxon>
        <taxon>Viridiplantae</taxon>
        <taxon>Streptophyta</taxon>
        <taxon>Embryophyta</taxon>
        <taxon>Tracheophyta</taxon>
        <taxon>Spermatophyta</taxon>
        <taxon>Magnoliopsida</taxon>
        <taxon>Liliopsida</taxon>
        <taxon>Poales</taxon>
        <taxon>Poaceae</taxon>
        <taxon>BOP clade</taxon>
        <taxon>Oryzoideae</taxon>
        <taxon>Oryzeae</taxon>
        <taxon>Oryzinae</taxon>
        <taxon>Leersia</taxon>
    </lineage>
</organism>
<dbReference type="InterPro" id="IPR013087">
    <property type="entry name" value="Znf_C2H2_type"/>
</dbReference>
<feature type="region of interest" description="Disordered" evidence="1">
    <location>
        <begin position="1030"/>
        <end position="1103"/>
    </location>
</feature>
<feature type="compositionally biased region" description="Polar residues" evidence="1">
    <location>
        <begin position="285"/>
        <end position="296"/>
    </location>
</feature>
<dbReference type="EnsemblPlants" id="LPERR03G33940.1">
    <property type="protein sequence ID" value="LPERR03G33940.1"/>
    <property type="gene ID" value="LPERR03G33940"/>
</dbReference>
<feature type="compositionally biased region" description="Basic and acidic residues" evidence="1">
    <location>
        <begin position="334"/>
        <end position="343"/>
    </location>
</feature>
<dbReference type="InterPro" id="IPR032795">
    <property type="entry name" value="DUF3741-assoc"/>
</dbReference>
<evidence type="ECO:0000313" key="4">
    <source>
        <dbReference type="Proteomes" id="UP000032180"/>
    </source>
</evidence>
<feature type="region of interest" description="Disordered" evidence="1">
    <location>
        <begin position="378"/>
        <end position="471"/>
    </location>
</feature>
<feature type="region of interest" description="Disordered" evidence="1">
    <location>
        <begin position="927"/>
        <end position="958"/>
    </location>
</feature>
<feature type="region of interest" description="Disordered" evidence="1">
    <location>
        <begin position="25"/>
        <end position="57"/>
    </location>
</feature>
<dbReference type="Proteomes" id="UP000032180">
    <property type="component" value="Chromosome 3"/>
</dbReference>
<dbReference type="GO" id="GO:0003676">
    <property type="term" value="F:nucleic acid binding"/>
    <property type="evidence" value="ECO:0007669"/>
    <property type="project" value="InterPro"/>
</dbReference>
<feature type="compositionally biased region" description="Gly residues" evidence="1">
    <location>
        <begin position="1094"/>
        <end position="1103"/>
    </location>
</feature>
<reference evidence="4" key="2">
    <citation type="submission" date="2013-12" db="EMBL/GenBank/DDBJ databases">
        <authorList>
            <person name="Yu Y."/>
            <person name="Lee S."/>
            <person name="de Baynast K."/>
            <person name="Wissotski M."/>
            <person name="Liu L."/>
            <person name="Talag J."/>
            <person name="Goicoechea J."/>
            <person name="Angelova A."/>
            <person name="Jetty R."/>
            <person name="Kudrna D."/>
            <person name="Golser W."/>
            <person name="Rivera L."/>
            <person name="Zhang J."/>
            <person name="Wing R."/>
        </authorList>
    </citation>
    <scope>NUCLEOTIDE SEQUENCE</scope>
</reference>
<feature type="compositionally biased region" description="Basic and acidic residues" evidence="1">
    <location>
        <begin position="1048"/>
        <end position="1062"/>
    </location>
</feature>
<dbReference type="Gene3D" id="3.30.160.60">
    <property type="entry name" value="Classic Zinc Finger"/>
    <property type="match status" value="1"/>
</dbReference>
<dbReference type="FunFam" id="3.30.160.60:FF:000491">
    <property type="entry name" value="zinc finger matrin-type protein 2-like"/>
    <property type="match status" value="1"/>
</dbReference>
<feature type="region of interest" description="Disordered" evidence="1">
    <location>
        <begin position="266"/>
        <end position="361"/>
    </location>
</feature>
<dbReference type="PANTHER" id="PTHR21726:SF65">
    <property type="entry name" value="EXPRESSED PROTEIN"/>
    <property type="match status" value="1"/>
</dbReference>
<reference evidence="3 4" key="1">
    <citation type="submission" date="2012-08" db="EMBL/GenBank/DDBJ databases">
        <title>Oryza genome evolution.</title>
        <authorList>
            <person name="Wing R.A."/>
        </authorList>
    </citation>
    <scope>NUCLEOTIDE SEQUENCE</scope>
</reference>
<proteinExistence type="predicted"/>
<name>A0A0D9W105_9ORYZ</name>
<keyword evidence="4" id="KW-1185">Reference proteome</keyword>
<feature type="compositionally biased region" description="Basic residues" evidence="1">
    <location>
        <begin position="1063"/>
        <end position="1072"/>
    </location>
</feature>
<dbReference type="AlphaFoldDB" id="A0A0D9W105"/>
<dbReference type="SUPFAM" id="SSF57667">
    <property type="entry name" value="beta-beta-alpha zinc fingers"/>
    <property type="match status" value="1"/>
</dbReference>
<dbReference type="eggNOG" id="KOG4727">
    <property type="taxonomic scope" value="Eukaryota"/>
</dbReference>
<reference evidence="3" key="3">
    <citation type="submission" date="2015-04" db="UniProtKB">
        <authorList>
            <consortium name="EnsemblPlants"/>
        </authorList>
    </citation>
    <scope>IDENTIFICATION</scope>
</reference>